<dbReference type="SUPFAM" id="SSF54060">
    <property type="entry name" value="His-Me finger endonucleases"/>
    <property type="match status" value="1"/>
</dbReference>
<evidence type="ECO:0000256" key="1">
    <source>
        <dbReference type="ARBA" id="ARBA00022703"/>
    </source>
</evidence>
<dbReference type="PROSITE" id="PS51135">
    <property type="entry name" value="CIDE_N"/>
    <property type="match status" value="1"/>
</dbReference>
<dbReference type="InterPro" id="IPR039729">
    <property type="entry name" value="DFF40"/>
</dbReference>
<evidence type="ECO:0000313" key="4">
    <source>
        <dbReference type="EMBL" id="KAL0840973.1"/>
    </source>
</evidence>
<feature type="domain" description="CIDE-N" evidence="3">
    <location>
        <begin position="1"/>
        <end position="83"/>
    </location>
</feature>
<dbReference type="SUPFAM" id="SSF54277">
    <property type="entry name" value="CAD &amp; PB1 domains"/>
    <property type="match status" value="1"/>
</dbReference>
<dbReference type="AlphaFoldDB" id="A0ABD0TDF8"/>
<organism evidence="4 5">
    <name type="scientific">Loxostege sticticalis</name>
    <name type="common">Beet webworm moth</name>
    <dbReference type="NCBI Taxonomy" id="481309"/>
    <lineage>
        <taxon>Eukaryota</taxon>
        <taxon>Metazoa</taxon>
        <taxon>Ecdysozoa</taxon>
        <taxon>Arthropoda</taxon>
        <taxon>Hexapoda</taxon>
        <taxon>Insecta</taxon>
        <taxon>Pterygota</taxon>
        <taxon>Neoptera</taxon>
        <taxon>Endopterygota</taxon>
        <taxon>Lepidoptera</taxon>
        <taxon>Glossata</taxon>
        <taxon>Ditrysia</taxon>
        <taxon>Pyraloidea</taxon>
        <taxon>Crambidae</taxon>
        <taxon>Pyraustinae</taxon>
        <taxon>Loxostege</taxon>
    </lineage>
</organism>
<keyword evidence="1 2" id="KW-0053">Apoptosis</keyword>
<gene>
    <name evidence="4" type="ORF">ABMA28_014759</name>
</gene>
<evidence type="ECO:0000256" key="2">
    <source>
        <dbReference type="PROSITE-ProRule" id="PRU00447"/>
    </source>
</evidence>
<dbReference type="EMBL" id="JBEDNZ010000006">
    <property type="protein sequence ID" value="KAL0840973.1"/>
    <property type="molecule type" value="Genomic_DNA"/>
</dbReference>
<evidence type="ECO:0000259" key="3">
    <source>
        <dbReference type="PROSITE" id="PS51135"/>
    </source>
</evidence>
<protein>
    <recommendedName>
        <fullName evidence="3">CIDE-N domain-containing protein</fullName>
    </recommendedName>
</protein>
<dbReference type="SMART" id="SM00266">
    <property type="entry name" value="CAD"/>
    <property type="match status" value="1"/>
</dbReference>
<reference evidence="4 5" key="1">
    <citation type="submission" date="2024-06" db="EMBL/GenBank/DDBJ databases">
        <title>A chromosome-level genome assembly of beet webworm, Loxostege sticticalis.</title>
        <authorList>
            <person name="Zhang Y."/>
        </authorList>
    </citation>
    <scope>NUCLEOTIDE SEQUENCE [LARGE SCALE GENOMIC DNA]</scope>
    <source>
        <strain evidence="4">AQ028</strain>
        <tissue evidence="4">Male pupae</tissue>
    </source>
</reference>
<sequence length="361" mass="41526">MKKGYKVTDVQREKKIGVAAENLEELILKSCKKLGFNVEGAGAGECRLFVAEDGTRVDDDDYLGTLPPQTLFILLKSTETMVTDFDFYYKMIRSTRKEFIDTGAAAHEFLSTDIKEKFKVFQRYIAAASDAKTMLSERVQDPAWFQGLEPSEKTKEQSMSKRVKERMKGYYYKTKSALQSSELYISSKNSRGKKLIDQFLVDLRKILESNKYNESYFNRKADQHARLCNENGLFECGGLWSNDKCVYEGDHVINPYRSREERIIFQTWNLDHKIELSRAIIPNILKAIEGLHNGDIKCITCESSVKQGAVEADRYYLQIFTRKNLKLVHIVCHHKGRHDADSGVYTVCKKCSRSQSIEYNS</sequence>
<evidence type="ECO:0000313" key="5">
    <source>
        <dbReference type="Proteomes" id="UP001549921"/>
    </source>
</evidence>
<dbReference type="Pfam" id="PF09230">
    <property type="entry name" value="DFF40"/>
    <property type="match status" value="1"/>
</dbReference>
<proteinExistence type="predicted"/>
<accession>A0ABD0TDF8</accession>
<name>A0ABD0TDF8_LOXSC</name>
<dbReference type="PANTHER" id="PTHR13067">
    <property type="entry name" value="CASPASE-ACTIVATED DNASE"/>
    <property type="match status" value="1"/>
</dbReference>
<dbReference type="GO" id="GO:0006915">
    <property type="term" value="P:apoptotic process"/>
    <property type="evidence" value="ECO:0007669"/>
    <property type="project" value="UniProtKB-UniRule"/>
</dbReference>
<dbReference type="InterPro" id="IPR003508">
    <property type="entry name" value="CIDE-N_dom"/>
</dbReference>
<dbReference type="InterPro" id="IPR015311">
    <property type="entry name" value="DFF40_C"/>
</dbReference>
<dbReference type="InterPro" id="IPR044925">
    <property type="entry name" value="His-Me_finger_sf"/>
</dbReference>
<comment type="caution">
    <text evidence="4">The sequence shown here is derived from an EMBL/GenBank/DDBJ whole genome shotgun (WGS) entry which is preliminary data.</text>
</comment>
<dbReference type="Proteomes" id="UP001549921">
    <property type="component" value="Unassembled WGS sequence"/>
</dbReference>
<dbReference type="Pfam" id="PF02017">
    <property type="entry name" value="CIDE-N"/>
    <property type="match status" value="1"/>
</dbReference>
<dbReference type="Gene3D" id="3.10.20.10">
    <property type="match status" value="1"/>
</dbReference>
<dbReference type="PANTHER" id="PTHR13067:SF2">
    <property type="entry name" value="CASPASE-ACTIVATED DNASE"/>
    <property type="match status" value="1"/>
</dbReference>